<reference evidence="1" key="1">
    <citation type="submission" date="2020-05" db="EMBL/GenBank/DDBJ databases">
        <title>Large-scale comparative analyses of tick genomes elucidate their genetic diversity and vector capacities.</title>
        <authorList>
            <person name="Jia N."/>
            <person name="Wang J."/>
            <person name="Shi W."/>
            <person name="Du L."/>
            <person name="Sun Y."/>
            <person name="Zhan W."/>
            <person name="Jiang J."/>
            <person name="Wang Q."/>
            <person name="Zhang B."/>
            <person name="Ji P."/>
            <person name="Sakyi L.B."/>
            <person name="Cui X."/>
            <person name="Yuan T."/>
            <person name="Jiang B."/>
            <person name="Yang W."/>
            <person name="Lam T.T.-Y."/>
            <person name="Chang Q."/>
            <person name="Ding S."/>
            <person name="Wang X."/>
            <person name="Zhu J."/>
            <person name="Ruan X."/>
            <person name="Zhao L."/>
            <person name="Wei J."/>
            <person name="Que T."/>
            <person name="Du C."/>
            <person name="Cheng J."/>
            <person name="Dai P."/>
            <person name="Han X."/>
            <person name="Huang E."/>
            <person name="Gao Y."/>
            <person name="Liu J."/>
            <person name="Shao H."/>
            <person name="Ye R."/>
            <person name="Li L."/>
            <person name="Wei W."/>
            <person name="Wang X."/>
            <person name="Wang C."/>
            <person name="Yang T."/>
            <person name="Huo Q."/>
            <person name="Li W."/>
            <person name="Guo W."/>
            <person name="Chen H."/>
            <person name="Zhou L."/>
            <person name="Ni X."/>
            <person name="Tian J."/>
            <person name="Zhou Y."/>
            <person name="Sheng Y."/>
            <person name="Liu T."/>
            <person name="Pan Y."/>
            <person name="Xia L."/>
            <person name="Li J."/>
            <person name="Zhao F."/>
            <person name="Cao W."/>
        </authorList>
    </citation>
    <scope>NUCLEOTIDE SEQUENCE</scope>
    <source>
        <strain evidence="1">Hyas-2018</strain>
    </source>
</reference>
<comment type="caution">
    <text evidence="1">The sequence shown here is derived from an EMBL/GenBank/DDBJ whole genome shotgun (WGS) entry which is preliminary data.</text>
</comment>
<gene>
    <name evidence="1" type="ORF">HPB50_010143</name>
</gene>
<name>A0ACB7SDM6_HYAAI</name>
<sequence>MVRQAGLVLWRTLYIQALRRHWLATTLEVLLVTVCFAQLRHHTSPKDKNYAGFNPAVTYPARALSEIVSEGVSIGGRTVCYGPSTKYAQLLMDSAYPRREQHDLRDSDATSTTFDHVYVDKDAEVRSACQELSRRERAHIVPCLRFHGDETALNYSVYVYADEQITANDLAFRVPLVFKPPGEPSKLLTHIFSTLARVNLAHIRFMSNNTEDLPMQFQFRRFPHPSLPKDMPNYASVVGLILMIGFLVPFCLRVQAMVQENANGLKEVQRLMGLSDASYWTGHFFSHLFLALLESGCAVLCVLLLTGPDSEEALLEGVNPWLLILSFFLFSVLFSLHVLLVACFFTNGKCSVLLPFPPEACLTRLCLRSLGVR</sequence>
<accession>A0ACB7SDM6</accession>
<dbReference type="Proteomes" id="UP000821845">
    <property type="component" value="Chromosome 4"/>
</dbReference>
<dbReference type="EMBL" id="CM023484">
    <property type="protein sequence ID" value="KAH6932828.1"/>
    <property type="molecule type" value="Genomic_DNA"/>
</dbReference>
<protein>
    <submittedName>
        <fullName evidence="1">Uncharacterized protein</fullName>
    </submittedName>
</protein>
<organism evidence="1 2">
    <name type="scientific">Hyalomma asiaticum</name>
    <name type="common">Tick</name>
    <dbReference type="NCBI Taxonomy" id="266040"/>
    <lineage>
        <taxon>Eukaryota</taxon>
        <taxon>Metazoa</taxon>
        <taxon>Ecdysozoa</taxon>
        <taxon>Arthropoda</taxon>
        <taxon>Chelicerata</taxon>
        <taxon>Arachnida</taxon>
        <taxon>Acari</taxon>
        <taxon>Parasitiformes</taxon>
        <taxon>Ixodida</taxon>
        <taxon>Ixodoidea</taxon>
        <taxon>Ixodidae</taxon>
        <taxon>Hyalomminae</taxon>
        <taxon>Hyalomma</taxon>
    </lineage>
</organism>
<proteinExistence type="predicted"/>
<evidence type="ECO:0000313" key="1">
    <source>
        <dbReference type="EMBL" id="KAH6932828.1"/>
    </source>
</evidence>
<keyword evidence="2" id="KW-1185">Reference proteome</keyword>
<evidence type="ECO:0000313" key="2">
    <source>
        <dbReference type="Proteomes" id="UP000821845"/>
    </source>
</evidence>